<proteinExistence type="predicted"/>
<evidence type="ECO:0000313" key="3">
    <source>
        <dbReference type="Proteomes" id="UP000298488"/>
    </source>
</evidence>
<keyword evidence="3" id="KW-1185">Reference proteome</keyword>
<comment type="caution">
    <text evidence="2">The sequence shown here is derived from an EMBL/GenBank/DDBJ whole genome shotgun (WGS) entry which is preliminary data.</text>
</comment>
<dbReference type="RefSeq" id="WP_104095907.1">
    <property type="nucleotide sequence ID" value="NZ_JACHBP010000001.1"/>
</dbReference>
<dbReference type="EMBL" id="SOFI01000003">
    <property type="protein sequence ID" value="TFB80042.1"/>
    <property type="molecule type" value="Genomic_DNA"/>
</dbReference>
<protein>
    <submittedName>
        <fullName evidence="2">NERD domain-containing protein</fullName>
    </submittedName>
</protein>
<dbReference type="Gene3D" id="3.40.50.300">
    <property type="entry name" value="P-loop containing nucleotide triphosphate hydrolases"/>
    <property type="match status" value="1"/>
</dbReference>
<dbReference type="AlphaFoldDB" id="A0A4R8VD44"/>
<feature type="domain" description="NERD" evidence="1">
    <location>
        <begin position="16"/>
        <end position="126"/>
    </location>
</feature>
<reference evidence="2 3" key="1">
    <citation type="submission" date="2019-03" db="EMBL/GenBank/DDBJ databases">
        <title>Genomics of glacier-inhabiting Cryobacterium strains.</title>
        <authorList>
            <person name="Liu Q."/>
            <person name="Xin Y.-H."/>
        </authorList>
    </citation>
    <scope>NUCLEOTIDE SEQUENCE [LARGE SCALE GENOMIC DNA]</scope>
    <source>
        <strain evidence="2 3">CGMCC 1.10440</strain>
    </source>
</reference>
<accession>A0A4R8VD44</accession>
<sequence length="580" mass="64753">MPRMIPPEPRPGANRSERDLFRSFEGILDRPDWVVIHSLAIGRHQAGLSGEIDFLVIVPGRGIVIIEAKSPAYVEYKSGRWHLDRTPKPGKDPLRQLDGARRSLRGHLKEAGILRGDEPIARLVWFTSLGRHQFVNRTPGDLQFFEWELGWQEDLDRPARLIEKVLDEHLAWFKQVDEVAIDPATMTAEHVFEISDSLLADFTAGRTKADDKRDRTTREARLLAEQRFALELLQTNPHVYFDGPAGTGKSFLLVESAIRFARDLHMPTLLTCWNVLMADELRSMVRGRTQLIDIEDVNSFMLRLCGLAANPPDADNTWYRQTLPQRALETVREHPHLASYQALCIDEFQDLADQPAVLDLVLALTASPIAHCPVVLAGDDRQRILSTSSAAPGSVSVARSRLPGIVHARVRRNCRMLPSIADGVSRYLDPTFTFTGHRMPGTLPGGLSRVPVGDATETAALATALRELLVDYEPEDIVVLSPFGGKSSLAARVLRGSGRTPDETWLRKQLAREDGAGRIRWFSVSKFKGLDADAVVVTDLDADARDWVESTGHSWDDVRYVAESRGKYRVVLLEGPSLVE</sequence>
<dbReference type="Proteomes" id="UP000298488">
    <property type="component" value="Unassembled WGS sequence"/>
</dbReference>
<name>A0A4R8VD44_9MICO</name>
<gene>
    <name evidence="2" type="ORF">E3N84_08285</name>
</gene>
<dbReference type="OrthoDB" id="4509614at2"/>
<organism evidence="2 3">
    <name type="scientific">Terrimesophilobacter mesophilus</name>
    <dbReference type="NCBI Taxonomy" id="433647"/>
    <lineage>
        <taxon>Bacteria</taxon>
        <taxon>Bacillati</taxon>
        <taxon>Actinomycetota</taxon>
        <taxon>Actinomycetes</taxon>
        <taxon>Micrococcales</taxon>
        <taxon>Microbacteriaceae</taxon>
        <taxon>Terrimesophilobacter</taxon>
    </lineage>
</organism>
<dbReference type="InterPro" id="IPR011528">
    <property type="entry name" value="NERD"/>
</dbReference>
<evidence type="ECO:0000259" key="1">
    <source>
        <dbReference type="Pfam" id="PF08378"/>
    </source>
</evidence>
<evidence type="ECO:0000313" key="2">
    <source>
        <dbReference type="EMBL" id="TFB80042.1"/>
    </source>
</evidence>
<dbReference type="Pfam" id="PF08378">
    <property type="entry name" value="NERD"/>
    <property type="match status" value="1"/>
</dbReference>
<dbReference type="SUPFAM" id="SSF52540">
    <property type="entry name" value="P-loop containing nucleoside triphosphate hydrolases"/>
    <property type="match status" value="1"/>
</dbReference>
<dbReference type="InterPro" id="IPR027417">
    <property type="entry name" value="P-loop_NTPase"/>
</dbReference>